<accession>E9DB09</accession>
<dbReference type="AlphaFoldDB" id="E9DB09"/>
<sequence length="80" mass="9086">MGYTYFLFLAGRVLLDEGWQQSTHRPPQWPEKEPFSAGSCSHTPRLKRTLNYNRNLLVILGRGHVGSMAVAMKSITLPKQ</sequence>
<name>E9DB09_COCPS</name>
<evidence type="ECO:0000313" key="3">
    <source>
        <dbReference type="Proteomes" id="UP000002497"/>
    </source>
</evidence>
<keyword evidence="3" id="KW-1185">Reference proteome</keyword>
<dbReference type="EMBL" id="GL636497">
    <property type="protein sequence ID" value="EFW16495.1"/>
    <property type="molecule type" value="Genomic_DNA"/>
</dbReference>
<dbReference type="VEuPathDB" id="FungiDB:CPSG_07011"/>
<reference evidence="3" key="1">
    <citation type="journal article" date="2010" name="Genome Res.">
        <title>Population genomic sequencing of Coccidioides fungi reveals recent hybridization and transposon control.</title>
        <authorList>
            <person name="Neafsey D.E."/>
            <person name="Barker B.M."/>
            <person name="Sharpton T.J."/>
            <person name="Stajich J.E."/>
            <person name="Park D.J."/>
            <person name="Whiston E."/>
            <person name="Hung C.-Y."/>
            <person name="McMahan C."/>
            <person name="White J."/>
            <person name="Sykes S."/>
            <person name="Heiman D."/>
            <person name="Young S."/>
            <person name="Zeng Q."/>
            <person name="Abouelleil A."/>
            <person name="Aftuck L."/>
            <person name="Bessette D."/>
            <person name="Brown A."/>
            <person name="FitzGerald M."/>
            <person name="Lui A."/>
            <person name="Macdonald J.P."/>
            <person name="Priest M."/>
            <person name="Orbach M.J."/>
            <person name="Galgiani J.N."/>
            <person name="Kirkland T.N."/>
            <person name="Cole G.T."/>
            <person name="Birren B.W."/>
            <person name="Henn M.R."/>
            <person name="Taylor J.W."/>
            <person name="Rounsley S.D."/>
        </authorList>
    </citation>
    <scope>NUCLEOTIDE SEQUENCE [LARGE SCALE GENOMIC DNA]</scope>
    <source>
        <strain evidence="3">RMSCC 757 / Silveira</strain>
    </source>
</reference>
<reference evidence="3" key="2">
    <citation type="submission" date="2010-03" db="EMBL/GenBank/DDBJ databases">
        <title>The genome sequence of Coccidioides posadasii strain Silveira.</title>
        <authorList>
            <consortium name="The Broad Institute Genome Sequencing Center for Infectious Disease"/>
            <person name="Neafsey D."/>
            <person name="Orbach M."/>
            <person name="Henn M.R."/>
            <person name="Cole G.T."/>
            <person name="Galgiani J."/>
            <person name="Gardner M.J."/>
            <person name="Kirkland T.N."/>
            <person name="Taylor J.W."/>
            <person name="Young S.K."/>
            <person name="Zeng Q."/>
            <person name="Koehrsen M."/>
            <person name="Alvarado L."/>
            <person name="Berlin A."/>
            <person name="Borenstein D."/>
            <person name="Chapman S.B."/>
            <person name="Chen Z."/>
            <person name="Engels R."/>
            <person name="Freedman E."/>
            <person name="Gellesch M."/>
            <person name="Goldberg J."/>
            <person name="Griggs A."/>
            <person name="Gujja S."/>
            <person name="Heilman E."/>
            <person name="Heiman D."/>
            <person name="Howarth C."/>
            <person name="Jen D."/>
            <person name="Larson L."/>
            <person name="Mehta T."/>
            <person name="Neiman D."/>
            <person name="Park D."/>
            <person name="Pearson M."/>
            <person name="Richards J."/>
            <person name="Roberts A."/>
            <person name="Saif S."/>
            <person name="Shea T."/>
            <person name="Shenoy N."/>
            <person name="Sisk P."/>
            <person name="Stolte C."/>
            <person name="Sykes S."/>
            <person name="Walk T."/>
            <person name="White J."/>
            <person name="Yandava C."/>
            <person name="Haas B."/>
            <person name="Nusbaum C."/>
            <person name="Birren B."/>
        </authorList>
    </citation>
    <scope>NUCLEOTIDE SEQUENCE [LARGE SCALE GENOMIC DNA]</scope>
    <source>
        <strain evidence="3">RMSCC 757 / Silveira</strain>
    </source>
</reference>
<dbReference type="HOGENOM" id="CLU_2589575_0_0_1"/>
<organism evidence="3">
    <name type="scientific">Coccidioides posadasii (strain RMSCC 757 / Silveira)</name>
    <name type="common">Valley fever fungus</name>
    <dbReference type="NCBI Taxonomy" id="443226"/>
    <lineage>
        <taxon>Eukaryota</taxon>
        <taxon>Fungi</taxon>
        <taxon>Dikarya</taxon>
        <taxon>Ascomycota</taxon>
        <taxon>Pezizomycotina</taxon>
        <taxon>Eurotiomycetes</taxon>
        <taxon>Eurotiomycetidae</taxon>
        <taxon>Onygenales</taxon>
        <taxon>Onygenaceae</taxon>
        <taxon>Coccidioides</taxon>
    </lineage>
</organism>
<proteinExistence type="predicted"/>
<dbReference type="Proteomes" id="UP000002497">
    <property type="component" value="Unassembled WGS sequence"/>
</dbReference>
<gene>
    <name evidence="2" type="ORF">CPSG_07011</name>
</gene>
<feature type="region of interest" description="Disordered" evidence="1">
    <location>
        <begin position="21"/>
        <end position="42"/>
    </location>
</feature>
<protein>
    <submittedName>
        <fullName evidence="2">Uncharacterized protein</fullName>
    </submittedName>
</protein>
<evidence type="ECO:0000313" key="2">
    <source>
        <dbReference type="EMBL" id="EFW16495.1"/>
    </source>
</evidence>
<evidence type="ECO:0000256" key="1">
    <source>
        <dbReference type="SAM" id="MobiDB-lite"/>
    </source>
</evidence>